<dbReference type="GO" id="GO:0006612">
    <property type="term" value="P:protein targeting to membrane"/>
    <property type="evidence" value="ECO:0007669"/>
    <property type="project" value="UniProtKB-ARBA"/>
</dbReference>
<dbReference type="OrthoDB" id="201656at2759"/>
<protein>
    <recommendedName>
        <fullName evidence="1">ATPAse stabilizing protein 1</fullName>
    </recommendedName>
</protein>
<dbReference type="Pfam" id="PF08240">
    <property type="entry name" value="ADH_N"/>
    <property type="match status" value="1"/>
</dbReference>
<dbReference type="Gene3D" id="3.40.50.720">
    <property type="entry name" value="NAD(P)-binding Rossmann-like Domain"/>
    <property type="match status" value="2"/>
</dbReference>
<evidence type="ECO:0000313" key="3">
    <source>
        <dbReference type="EMBL" id="QID79196.1"/>
    </source>
</evidence>
<dbReference type="CDD" id="cd08247">
    <property type="entry name" value="AST1_like"/>
    <property type="match status" value="1"/>
</dbReference>
<name>A0A6C1DQA6_SACPS</name>
<evidence type="ECO:0000259" key="2">
    <source>
        <dbReference type="SMART" id="SM00829"/>
    </source>
</evidence>
<dbReference type="InterPro" id="IPR036291">
    <property type="entry name" value="NAD(P)-bd_dom_sf"/>
</dbReference>
<dbReference type="SUPFAM" id="SSF51735">
    <property type="entry name" value="NAD(P)-binding Rossmann-fold domains"/>
    <property type="match status" value="1"/>
</dbReference>
<sequence length="430" mass="48371">MAEKILENKDPKLEAMTVDHEVSAPKPIPVDEPTLTRVARPLRHVRHIPVKSLVFHSKHGPITFSYENKIKLPISKNKLVVQVNYVGLNPVDMKIRNGYTKPIYGEAGIGREYSGVITHVGDNLTNRWNVGDDVYGIYYHPKLAIGALQSSLLIDPRVDPILMRPKNTLSPEKAAGSLFCLGTALNLLAQLKEKDQLNTESNVLINGGTSSVGMFAIQLLKRYYKVSKKLVVVTSGNGAAVLSEHFPDLKDEIIFINYLSCRGKSSKPLRRMLDTGKVVDYDDFNTLKETEDYTQGKFNVVLDFIGGYDILSHSSSLIHAKGAYITTVGDYVGNYKKDVFDSWDNPSANARKMFGSMLWSYDYSHFYFDPNIKIIPKKNDWIHECGKLLNEGVVDCVVDKVYSWKNFKEAFSYMATQRAQGKLIMKVEGF</sequence>
<dbReference type="SUPFAM" id="SSF50129">
    <property type="entry name" value="GroES-like"/>
    <property type="match status" value="1"/>
</dbReference>
<accession>A0A6C1DQA6</accession>
<dbReference type="InterPro" id="IPR020843">
    <property type="entry name" value="ER"/>
</dbReference>
<organism evidence="3 4">
    <name type="scientific">Saccharomyces pastorianus</name>
    <name type="common">Lager yeast</name>
    <name type="synonym">Saccharomyces cerevisiae x Saccharomyces eubayanus</name>
    <dbReference type="NCBI Taxonomy" id="27292"/>
    <lineage>
        <taxon>Eukaryota</taxon>
        <taxon>Fungi</taxon>
        <taxon>Dikarya</taxon>
        <taxon>Ascomycota</taxon>
        <taxon>Saccharomycotina</taxon>
        <taxon>Saccharomycetes</taxon>
        <taxon>Saccharomycetales</taxon>
        <taxon>Saccharomycetaceae</taxon>
        <taxon>Saccharomyces</taxon>
    </lineage>
</organism>
<dbReference type="SMR" id="A0A6C1DQA6"/>
<feature type="domain" description="Enoyl reductase (ER)" evidence="2">
    <location>
        <begin position="60"/>
        <end position="425"/>
    </location>
</feature>
<dbReference type="InterPro" id="IPR011032">
    <property type="entry name" value="GroES-like_sf"/>
</dbReference>
<keyword evidence="4" id="KW-1185">Reference proteome</keyword>
<proteinExistence type="predicted"/>
<dbReference type="GO" id="GO:0016491">
    <property type="term" value="F:oxidoreductase activity"/>
    <property type="evidence" value="ECO:0007669"/>
    <property type="project" value="InterPro"/>
</dbReference>
<dbReference type="FunFam" id="3.90.180.10:FF:000038">
    <property type="entry name" value="Ast1p"/>
    <property type="match status" value="1"/>
</dbReference>
<evidence type="ECO:0000256" key="1">
    <source>
        <dbReference type="ARBA" id="ARBA00076573"/>
    </source>
</evidence>
<dbReference type="PANTHER" id="PTHR43482">
    <property type="entry name" value="PROTEIN AST1-RELATED"/>
    <property type="match status" value="1"/>
</dbReference>
<dbReference type="PANTHER" id="PTHR43482:SF1">
    <property type="entry name" value="PROTEIN AST1-RELATED"/>
    <property type="match status" value="1"/>
</dbReference>
<reference evidence="3 4" key="1">
    <citation type="journal article" date="2019" name="BMC Genomics">
        <title>Chromosome level assembly and comparative genome analysis confirm lager-brewing yeasts originated from a single hybridization.</title>
        <authorList>
            <person name="Salazar A.N."/>
            <person name="Gorter de Vries A.R."/>
            <person name="van den Broek M."/>
            <person name="Brouwers N."/>
            <person name="de la Torre Cortes P."/>
            <person name="Kuijpers N.G.A."/>
            <person name="Daran J.G."/>
            <person name="Abeel T."/>
        </authorList>
    </citation>
    <scope>NUCLEOTIDE SEQUENCE [LARGE SCALE GENOMIC DNA]</scope>
    <source>
        <strain evidence="3 4">CBS 1483</strain>
    </source>
</reference>
<dbReference type="Pfam" id="PF13602">
    <property type="entry name" value="ADH_zinc_N_2"/>
    <property type="match status" value="1"/>
</dbReference>
<dbReference type="Gene3D" id="3.90.180.10">
    <property type="entry name" value="Medium-chain alcohol dehydrogenases, catalytic domain"/>
    <property type="match status" value="2"/>
</dbReference>
<dbReference type="EMBL" id="CP048986">
    <property type="protein sequence ID" value="QID79196.1"/>
    <property type="molecule type" value="Genomic_DNA"/>
</dbReference>
<dbReference type="AlphaFoldDB" id="A0A6C1DQA6"/>
<dbReference type="Proteomes" id="UP000501346">
    <property type="component" value="Chromosome ScV"/>
</dbReference>
<evidence type="ECO:0000313" key="4">
    <source>
        <dbReference type="Proteomes" id="UP000501346"/>
    </source>
</evidence>
<dbReference type="InterPro" id="IPR052585">
    <property type="entry name" value="Lipid_raft_assoc_Zn_ADH"/>
</dbReference>
<dbReference type="SMART" id="SM00829">
    <property type="entry name" value="PKS_ER"/>
    <property type="match status" value="1"/>
</dbReference>
<dbReference type="FunFam" id="3.40.50.720:FF:000547">
    <property type="entry name" value="Ast1p"/>
    <property type="match status" value="1"/>
</dbReference>
<dbReference type="InterPro" id="IPR013154">
    <property type="entry name" value="ADH-like_N"/>
</dbReference>
<gene>
    <name evidence="3" type="primary">AST2_1</name>
    <name evidence="3" type="ORF">GRS66_001440</name>
</gene>